<reference evidence="2 3" key="1">
    <citation type="submission" date="2020-08" db="EMBL/GenBank/DDBJ databases">
        <title>Genomic Encyclopedia of Type Strains, Phase IV (KMG-IV): sequencing the most valuable type-strain genomes for metagenomic binning, comparative biology and taxonomic classification.</title>
        <authorList>
            <person name="Goeker M."/>
        </authorList>
    </citation>
    <scope>NUCLEOTIDE SEQUENCE [LARGE SCALE GENOMIC DNA]</scope>
    <source>
        <strain evidence="2 3">DSM 14552</strain>
    </source>
</reference>
<dbReference type="PANTHER" id="PTHR33121:SF79">
    <property type="entry name" value="CYCLIC DI-GMP PHOSPHODIESTERASE PDED-RELATED"/>
    <property type="match status" value="1"/>
</dbReference>
<sequence length="453" mass="48800">MEDEGWRNMEGGAQAEQVGGNVHVLPLPARRFTESAALSCRLRIDNFPHIREAYGEDVARTVFTQLAVRMRDVLGAGGLVDPIPGGVIEFLIWCQSGKSGRSVAESVDWIRCLCADVPLQPVETLAGYIHVALSVEDLISVGSAPAATCVLDDVGVGFAGDPARSEDGWAGQYRSDMTMASPLLAALGGGGEGSEPVLAWQPVRDVDGVVGGEASGGVLYWEGCLRQIDRDGQVSSLESALGALERLGFIRLLDHRVVSMALDELDREPSDVTIAVNISARSAALDYLWEEAAGRLKRQPWLAQRLVVEITETSAIPNMGEAVRFVDRMRSLGCRIAIDDFGTGYASVRNVMALSPDFVKIDSFFLHYASHGEVQRGIFEHLAGLGWSLGATVIAEGVETEAQAALAARAGCHWQQGYFWGRPSFSRLRPLQADEGGNIAQGWLAPANRREAL</sequence>
<dbReference type="CDD" id="cd01948">
    <property type="entry name" value="EAL"/>
    <property type="match status" value="1"/>
</dbReference>
<dbReference type="AlphaFoldDB" id="A0A7W6EY24"/>
<dbReference type="PROSITE" id="PS50883">
    <property type="entry name" value="EAL"/>
    <property type="match status" value="1"/>
</dbReference>
<feature type="domain" description="EAL" evidence="1">
    <location>
        <begin position="176"/>
        <end position="437"/>
    </location>
</feature>
<dbReference type="RefSeq" id="WP_183615177.1">
    <property type="nucleotide sequence ID" value="NZ_JACICY010000021.1"/>
</dbReference>
<name>A0A7W6EY24_9SPHN</name>
<dbReference type="InterPro" id="IPR035919">
    <property type="entry name" value="EAL_sf"/>
</dbReference>
<protein>
    <submittedName>
        <fullName evidence="2">EAL domain-containing protein (Putative c-di-GMP-specific phosphodiesterase class I)</fullName>
    </submittedName>
</protein>
<accession>A0A7W6EY24</accession>
<keyword evidence="3" id="KW-1185">Reference proteome</keyword>
<dbReference type="GO" id="GO:0071111">
    <property type="term" value="F:cyclic-guanylate-specific phosphodiesterase activity"/>
    <property type="evidence" value="ECO:0007669"/>
    <property type="project" value="InterPro"/>
</dbReference>
<dbReference type="InterPro" id="IPR050706">
    <property type="entry name" value="Cyclic-di-GMP_PDE-like"/>
</dbReference>
<evidence type="ECO:0000313" key="3">
    <source>
        <dbReference type="Proteomes" id="UP000562395"/>
    </source>
</evidence>
<evidence type="ECO:0000259" key="1">
    <source>
        <dbReference type="PROSITE" id="PS50883"/>
    </source>
</evidence>
<dbReference type="PANTHER" id="PTHR33121">
    <property type="entry name" value="CYCLIC DI-GMP PHOSPHODIESTERASE PDEF"/>
    <property type="match status" value="1"/>
</dbReference>
<comment type="caution">
    <text evidence="2">The sequence shown here is derived from an EMBL/GenBank/DDBJ whole genome shotgun (WGS) entry which is preliminary data.</text>
</comment>
<dbReference type="Proteomes" id="UP000562395">
    <property type="component" value="Unassembled WGS sequence"/>
</dbReference>
<dbReference type="SUPFAM" id="SSF141868">
    <property type="entry name" value="EAL domain-like"/>
    <property type="match status" value="1"/>
</dbReference>
<evidence type="ECO:0000313" key="2">
    <source>
        <dbReference type="EMBL" id="MBB3862730.1"/>
    </source>
</evidence>
<dbReference type="SMART" id="SM00052">
    <property type="entry name" value="EAL"/>
    <property type="match status" value="1"/>
</dbReference>
<proteinExistence type="predicted"/>
<gene>
    <name evidence="2" type="ORF">GGQ88_004032</name>
</gene>
<dbReference type="InterPro" id="IPR001633">
    <property type="entry name" value="EAL_dom"/>
</dbReference>
<dbReference type="EMBL" id="JACICY010000021">
    <property type="protein sequence ID" value="MBB3862730.1"/>
    <property type="molecule type" value="Genomic_DNA"/>
</dbReference>
<dbReference type="Gene3D" id="3.20.20.450">
    <property type="entry name" value="EAL domain"/>
    <property type="match status" value="1"/>
</dbReference>
<organism evidence="2 3">
    <name type="scientific">Novosphingobium hassiacum</name>
    <dbReference type="NCBI Taxonomy" id="173676"/>
    <lineage>
        <taxon>Bacteria</taxon>
        <taxon>Pseudomonadati</taxon>
        <taxon>Pseudomonadota</taxon>
        <taxon>Alphaproteobacteria</taxon>
        <taxon>Sphingomonadales</taxon>
        <taxon>Sphingomonadaceae</taxon>
        <taxon>Novosphingobium</taxon>
    </lineage>
</organism>
<dbReference type="Pfam" id="PF00563">
    <property type="entry name" value="EAL"/>
    <property type="match status" value="1"/>
</dbReference>